<dbReference type="SUPFAM" id="SSF48008">
    <property type="entry name" value="GntR ligand-binding domain-like"/>
    <property type="match status" value="1"/>
</dbReference>
<dbReference type="Gene3D" id="1.10.10.10">
    <property type="entry name" value="Winged helix-like DNA-binding domain superfamily/Winged helix DNA-binding domain"/>
    <property type="match status" value="1"/>
</dbReference>
<comment type="caution">
    <text evidence="5">The sequence shown here is derived from an EMBL/GenBank/DDBJ whole genome shotgun (WGS) entry which is preliminary data.</text>
</comment>
<dbReference type="PANTHER" id="PTHR43537:SF24">
    <property type="entry name" value="GLUCONATE OPERON TRANSCRIPTIONAL REPRESSOR"/>
    <property type="match status" value="1"/>
</dbReference>
<dbReference type="InterPro" id="IPR036388">
    <property type="entry name" value="WH-like_DNA-bd_sf"/>
</dbReference>
<proteinExistence type="predicted"/>
<dbReference type="Gene3D" id="1.20.120.530">
    <property type="entry name" value="GntR ligand-binding domain-like"/>
    <property type="match status" value="1"/>
</dbReference>
<dbReference type="AlphaFoldDB" id="A0A150N7T5"/>
<evidence type="ECO:0000259" key="4">
    <source>
        <dbReference type="PROSITE" id="PS50949"/>
    </source>
</evidence>
<dbReference type="InterPro" id="IPR008920">
    <property type="entry name" value="TF_FadR/GntR_C"/>
</dbReference>
<dbReference type="SUPFAM" id="SSF46785">
    <property type="entry name" value="Winged helix' DNA-binding domain"/>
    <property type="match status" value="1"/>
</dbReference>
<keyword evidence="3" id="KW-0804">Transcription</keyword>
<dbReference type="PROSITE" id="PS50949">
    <property type="entry name" value="HTH_GNTR"/>
    <property type="match status" value="1"/>
</dbReference>
<dbReference type="Proteomes" id="UP000075324">
    <property type="component" value="Unassembled WGS sequence"/>
</dbReference>
<evidence type="ECO:0000313" key="5">
    <source>
        <dbReference type="EMBL" id="KYD32759.1"/>
    </source>
</evidence>
<sequence length="214" mass="25231">MTKKPQKLAYIKSYEYIRDKILNGDLPRGTKLIEERIAEELGVSRTPVREAIRKLEQEGLIFQKRVVNPTDIDLRNIFQVRILLEGFAARYSATYMSEENLEELRKCIIIARTGTTEEIMKANEKFHNIIVHTSNNPFMIDIIDRMQSIIYLFRKTVVYHKRPFLIDEHQQIYEAIRDHDGDEAERLMKEHLQADLDFCLHLLNQNKKIQNAST</sequence>
<evidence type="ECO:0000256" key="2">
    <source>
        <dbReference type="ARBA" id="ARBA00023125"/>
    </source>
</evidence>
<reference evidence="5 6" key="1">
    <citation type="submission" date="2016-01" db="EMBL/GenBank/DDBJ databases">
        <title>Draft Genome Sequences of Seven Thermophilic Sporeformers Isolated from Foods.</title>
        <authorList>
            <person name="Berendsen E.M."/>
            <person name="Wells-Bennik M.H."/>
            <person name="Krawcyk A.O."/>
            <person name="De Jong A."/>
            <person name="Holsappel S."/>
            <person name="Eijlander R.T."/>
            <person name="Kuipers O.P."/>
        </authorList>
    </citation>
    <scope>NUCLEOTIDE SEQUENCE [LARGE SCALE GENOMIC DNA]</scope>
    <source>
        <strain evidence="5 6">B4110</strain>
    </source>
</reference>
<name>A0A150N7T5_9BACL</name>
<dbReference type="SMART" id="SM00345">
    <property type="entry name" value="HTH_GNTR"/>
    <property type="match status" value="1"/>
</dbReference>
<dbReference type="RefSeq" id="WP_062677242.1">
    <property type="nucleotide sequence ID" value="NZ_LQYW01000007.1"/>
</dbReference>
<gene>
    <name evidence="5" type="ORF">B4110_3589</name>
</gene>
<evidence type="ECO:0000256" key="1">
    <source>
        <dbReference type="ARBA" id="ARBA00023015"/>
    </source>
</evidence>
<dbReference type="InterPro" id="IPR036390">
    <property type="entry name" value="WH_DNA-bd_sf"/>
</dbReference>
<dbReference type="InterPro" id="IPR011711">
    <property type="entry name" value="GntR_C"/>
</dbReference>
<dbReference type="GO" id="GO:0003700">
    <property type="term" value="F:DNA-binding transcription factor activity"/>
    <property type="evidence" value="ECO:0007669"/>
    <property type="project" value="InterPro"/>
</dbReference>
<dbReference type="Pfam" id="PF07729">
    <property type="entry name" value="FCD"/>
    <property type="match status" value="1"/>
</dbReference>
<keyword evidence="2" id="KW-0238">DNA-binding</keyword>
<protein>
    <recommendedName>
        <fullName evidence="4">HTH gntR-type domain-containing protein</fullName>
    </recommendedName>
</protein>
<dbReference type="CDD" id="cd07377">
    <property type="entry name" value="WHTH_GntR"/>
    <property type="match status" value="1"/>
</dbReference>
<dbReference type="PANTHER" id="PTHR43537">
    <property type="entry name" value="TRANSCRIPTIONAL REGULATOR, GNTR FAMILY"/>
    <property type="match status" value="1"/>
</dbReference>
<feature type="domain" description="HTH gntR-type" evidence="4">
    <location>
        <begin position="7"/>
        <end position="75"/>
    </location>
</feature>
<dbReference type="GO" id="GO:0043565">
    <property type="term" value="F:sequence-specific DNA binding"/>
    <property type="evidence" value="ECO:0007669"/>
    <property type="project" value="InterPro"/>
</dbReference>
<dbReference type="InterPro" id="IPR000524">
    <property type="entry name" value="Tscrpt_reg_HTH_GntR"/>
</dbReference>
<dbReference type="InterPro" id="IPR000485">
    <property type="entry name" value="AsnC-type_HTH_dom"/>
</dbReference>
<dbReference type="PRINTS" id="PR00035">
    <property type="entry name" value="HTHGNTR"/>
</dbReference>
<dbReference type="SMART" id="SM00895">
    <property type="entry name" value="FCD"/>
    <property type="match status" value="1"/>
</dbReference>
<evidence type="ECO:0000313" key="6">
    <source>
        <dbReference type="Proteomes" id="UP000075324"/>
    </source>
</evidence>
<dbReference type="PRINTS" id="PR00033">
    <property type="entry name" value="HTHASNC"/>
</dbReference>
<keyword evidence="1" id="KW-0805">Transcription regulation</keyword>
<dbReference type="Pfam" id="PF00392">
    <property type="entry name" value="GntR"/>
    <property type="match status" value="1"/>
</dbReference>
<dbReference type="EMBL" id="LQYW01000007">
    <property type="protein sequence ID" value="KYD32759.1"/>
    <property type="molecule type" value="Genomic_DNA"/>
</dbReference>
<evidence type="ECO:0000256" key="3">
    <source>
        <dbReference type="ARBA" id="ARBA00023163"/>
    </source>
</evidence>
<organism evidence="5 6">
    <name type="scientific">Parageobacillus toebii</name>
    <dbReference type="NCBI Taxonomy" id="153151"/>
    <lineage>
        <taxon>Bacteria</taxon>
        <taxon>Bacillati</taxon>
        <taxon>Bacillota</taxon>
        <taxon>Bacilli</taxon>
        <taxon>Bacillales</taxon>
        <taxon>Anoxybacillaceae</taxon>
        <taxon>Parageobacillus</taxon>
    </lineage>
</organism>
<accession>A0A150N7T5</accession>
<dbReference type="PATRIC" id="fig|153151.4.peg.3882"/>